<sequence length="92" mass="10320">MKITITNTHVDEKQWSKGDRSGTIRTQQATAENAFFRNRVRLDLGKEPPYPVGEYELDLEANVSVGDFGDFKLARKPKLTRIEAKPSLAKAG</sequence>
<dbReference type="RefSeq" id="WP_115842289.1">
    <property type="nucleotide sequence ID" value="NZ_QTJR01000005.1"/>
</dbReference>
<evidence type="ECO:0000256" key="1">
    <source>
        <dbReference type="SAM" id="MobiDB-lite"/>
    </source>
</evidence>
<dbReference type="AlphaFoldDB" id="A0A3D8VDM5"/>
<dbReference type="Proteomes" id="UP000256829">
    <property type="component" value="Unassembled WGS sequence"/>
</dbReference>
<comment type="caution">
    <text evidence="2">The sequence shown here is derived from an EMBL/GenBank/DDBJ whole genome shotgun (WGS) entry which is preliminary data.</text>
</comment>
<evidence type="ECO:0000313" key="2">
    <source>
        <dbReference type="EMBL" id="RDY67522.1"/>
    </source>
</evidence>
<name>A0A3D8VDM5_9GAMM</name>
<feature type="region of interest" description="Disordered" evidence="1">
    <location>
        <begin position="1"/>
        <end position="26"/>
    </location>
</feature>
<dbReference type="InterPro" id="IPR012340">
    <property type="entry name" value="NA-bd_OB-fold"/>
</dbReference>
<reference evidence="2 3" key="1">
    <citation type="submission" date="2018-08" db="EMBL/GenBank/DDBJ databases">
        <title>Lysobacter soli KCTC 22011, whole genome shotgun sequence.</title>
        <authorList>
            <person name="Zhang X."/>
            <person name="Feng G."/>
            <person name="Zhu H."/>
        </authorList>
    </citation>
    <scope>NUCLEOTIDE SEQUENCE [LARGE SCALE GENOMIC DNA]</scope>
    <source>
        <strain evidence="2 3">KCTC 22011</strain>
    </source>
</reference>
<evidence type="ECO:0000313" key="3">
    <source>
        <dbReference type="Proteomes" id="UP000256829"/>
    </source>
</evidence>
<organism evidence="2 3">
    <name type="scientific">Lysobacter soli</name>
    <dbReference type="NCBI Taxonomy" id="453783"/>
    <lineage>
        <taxon>Bacteria</taxon>
        <taxon>Pseudomonadati</taxon>
        <taxon>Pseudomonadota</taxon>
        <taxon>Gammaproteobacteria</taxon>
        <taxon>Lysobacterales</taxon>
        <taxon>Lysobacteraceae</taxon>
        <taxon>Lysobacter</taxon>
    </lineage>
</organism>
<dbReference type="EMBL" id="QTJR01000005">
    <property type="protein sequence ID" value="RDY67522.1"/>
    <property type="molecule type" value="Genomic_DNA"/>
</dbReference>
<gene>
    <name evidence="2" type="ORF">DX912_09650</name>
</gene>
<keyword evidence="3" id="KW-1185">Reference proteome</keyword>
<accession>A0A3D8VDM5</accession>
<proteinExistence type="predicted"/>
<protein>
    <recommendedName>
        <fullName evidence="4">Single-stranded DNA-binding protein</fullName>
    </recommendedName>
</protein>
<evidence type="ECO:0008006" key="4">
    <source>
        <dbReference type="Google" id="ProtNLM"/>
    </source>
</evidence>
<feature type="compositionally biased region" description="Basic and acidic residues" evidence="1">
    <location>
        <begin position="9"/>
        <end position="22"/>
    </location>
</feature>
<dbReference type="Gene3D" id="2.40.50.140">
    <property type="entry name" value="Nucleic acid-binding proteins"/>
    <property type="match status" value="1"/>
</dbReference>
<dbReference type="SUPFAM" id="SSF50249">
    <property type="entry name" value="Nucleic acid-binding proteins"/>
    <property type="match status" value="1"/>
</dbReference>